<dbReference type="SMART" id="SM00855">
    <property type="entry name" value="PGAM"/>
    <property type="match status" value="1"/>
</dbReference>
<dbReference type="InParanoid" id="J0WVJ6"/>
<dbReference type="FunCoup" id="J0WVJ6">
    <property type="interactions" value="78"/>
</dbReference>
<dbReference type="GO" id="GO:0045820">
    <property type="term" value="P:negative regulation of glycolytic process"/>
    <property type="evidence" value="ECO:0007669"/>
    <property type="project" value="TreeGrafter"/>
</dbReference>
<dbReference type="PANTHER" id="PTHR46517">
    <property type="entry name" value="FRUCTOSE-2,6-BISPHOSPHATASE TIGAR"/>
    <property type="match status" value="1"/>
</dbReference>
<dbReference type="GO" id="GO:0005829">
    <property type="term" value="C:cytosol"/>
    <property type="evidence" value="ECO:0007669"/>
    <property type="project" value="TreeGrafter"/>
</dbReference>
<evidence type="ECO:0000313" key="4">
    <source>
        <dbReference type="EMBL" id="EJD39034.1"/>
    </source>
</evidence>
<keyword evidence="1" id="KW-0378">Hydrolase</keyword>
<gene>
    <name evidence="4" type="ORF">AURDEDRAFT_187514</name>
</gene>
<evidence type="ECO:0000256" key="2">
    <source>
        <dbReference type="PIRSR" id="PIRSR613078-1"/>
    </source>
</evidence>
<dbReference type="InterPro" id="IPR029033">
    <property type="entry name" value="His_PPase_superfam"/>
</dbReference>
<feature type="active site" description="Tele-phosphohistidine intermediate" evidence="2">
    <location>
        <position position="10"/>
    </location>
</feature>
<dbReference type="Proteomes" id="UP000006514">
    <property type="component" value="Unassembled WGS sequence"/>
</dbReference>
<dbReference type="PANTHER" id="PTHR46517:SF1">
    <property type="entry name" value="FRUCTOSE-2,6-BISPHOSPHATASE TIGAR"/>
    <property type="match status" value="1"/>
</dbReference>
<sequence length="263" mass="29004">MTVTIYFVRHGQSEDNLRSIWAGWKDAPLSALGLKQAAALGEAFANTPITAIFASDLKRAHSTALALHGGQPEDAKPPFTVTTGLREQHFGKAEGRPWDAAAKPEDLDVDNDIFPILTVRDEKFPEGESLNDLRERAARDVLDALLIPHIWKARGKDADETRLACVSHGLCISELCAAIVARAPDFHERLTFAGLYNTAWHCLRIGVKDETPGMATDDQMDVHAQLTIEVVKMNDSTHLDNITRNVQPEEESELREYLSGKAA</sequence>
<organism evidence="4 5">
    <name type="scientific">Auricularia subglabra (strain TFB-10046 / SS5)</name>
    <name type="common">White-rot fungus</name>
    <name type="synonym">Auricularia delicata (strain TFB10046)</name>
    <dbReference type="NCBI Taxonomy" id="717982"/>
    <lineage>
        <taxon>Eukaryota</taxon>
        <taxon>Fungi</taxon>
        <taxon>Dikarya</taxon>
        <taxon>Basidiomycota</taxon>
        <taxon>Agaricomycotina</taxon>
        <taxon>Agaricomycetes</taxon>
        <taxon>Auriculariales</taxon>
        <taxon>Auriculariaceae</taxon>
        <taxon>Auricularia</taxon>
    </lineage>
</organism>
<dbReference type="KEGG" id="adl:AURDEDRAFT_187514"/>
<dbReference type="SUPFAM" id="SSF53254">
    <property type="entry name" value="Phosphoglycerate mutase-like"/>
    <property type="match status" value="1"/>
</dbReference>
<feature type="binding site" evidence="3">
    <location>
        <begin position="9"/>
        <end position="16"/>
    </location>
    <ligand>
        <name>substrate</name>
    </ligand>
</feature>
<dbReference type="AlphaFoldDB" id="J0WVJ6"/>
<reference evidence="5" key="1">
    <citation type="journal article" date="2012" name="Science">
        <title>The Paleozoic origin of enzymatic lignin decomposition reconstructed from 31 fungal genomes.</title>
        <authorList>
            <person name="Floudas D."/>
            <person name="Binder M."/>
            <person name="Riley R."/>
            <person name="Barry K."/>
            <person name="Blanchette R.A."/>
            <person name="Henrissat B."/>
            <person name="Martinez A.T."/>
            <person name="Otillar R."/>
            <person name="Spatafora J.W."/>
            <person name="Yadav J.S."/>
            <person name="Aerts A."/>
            <person name="Benoit I."/>
            <person name="Boyd A."/>
            <person name="Carlson A."/>
            <person name="Copeland A."/>
            <person name="Coutinho P.M."/>
            <person name="de Vries R.P."/>
            <person name="Ferreira P."/>
            <person name="Findley K."/>
            <person name="Foster B."/>
            <person name="Gaskell J."/>
            <person name="Glotzer D."/>
            <person name="Gorecki P."/>
            <person name="Heitman J."/>
            <person name="Hesse C."/>
            <person name="Hori C."/>
            <person name="Igarashi K."/>
            <person name="Jurgens J.A."/>
            <person name="Kallen N."/>
            <person name="Kersten P."/>
            <person name="Kohler A."/>
            <person name="Kuees U."/>
            <person name="Kumar T.K.A."/>
            <person name="Kuo A."/>
            <person name="LaButti K."/>
            <person name="Larrondo L.F."/>
            <person name="Lindquist E."/>
            <person name="Ling A."/>
            <person name="Lombard V."/>
            <person name="Lucas S."/>
            <person name="Lundell T."/>
            <person name="Martin R."/>
            <person name="McLaughlin D.J."/>
            <person name="Morgenstern I."/>
            <person name="Morin E."/>
            <person name="Murat C."/>
            <person name="Nagy L.G."/>
            <person name="Nolan M."/>
            <person name="Ohm R.A."/>
            <person name="Patyshakuliyeva A."/>
            <person name="Rokas A."/>
            <person name="Ruiz-Duenas F.J."/>
            <person name="Sabat G."/>
            <person name="Salamov A."/>
            <person name="Samejima M."/>
            <person name="Schmutz J."/>
            <person name="Slot J.C."/>
            <person name="St John F."/>
            <person name="Stenlid J."/>
            <person name="Sun H."/>
            <person name="Sun S."/>
            <person name="Syed K."/>
            <person name="Tsang A."/>
            <person name="Wiebenga A."/>
            <person name="Young D."/>
            <person name="Pisabarro A."/>
            <person name="Eastwood D.C."/>
            <person name="Martin F."/>
            <person name="Cullen D."/>
            <person name="Grigoriev I.V."/>
            <person name="Hibbett D.S."/>
        </authorList>
    </citation>
    <scope>NUCLEOTIDE SEQUENCE [LARGE SCALE GENOMIC DNA]</scope>
    <source>
        <strain evidence="5">TFB10046</strain>
    </source>
</reference>
<dbReference type="CDD" id="cd07067">
    <property type="entry name" value="HP_PGM_like"/>
    <property type="match status" value="1"/>
</dbReference>
<dbReference type="Gene3D" id="3.40.50.1240">
    <property type="entry name" value="Phosphoglycerate mutase-like"/>
    <property type="match status" value="1"/>
</dbReference>
<evidence type="ECO:0000313" key="5">
    <source>
        <dbReference type="Proteomes" id="UP000006514"/>
    </source>
</evidence>
<proteinExistence type="predicted"/>
<feature type="active site" description="Proton donor/acceptor" evidence="2">
    <location>
        <position position="87"/>
    </location>
</feature>
<accession>J0WVJ6</accession>
<name>J0WVJ6_AURST</name>
<feature type="binding site" evidence="3">
    <location>
        <position position="59"/>
    </location>
    <ligand>
        <name>substrate</name>
    </ligand>
</feature>
<evidence type="ECO:0000256" key="1">
    <source>
        <dbReference type="ARBA" id="ARBA00022801"/>
    </source>
</evidence>
<dbReference type="InterPro" id="IPR013078">
    <property type="entry name" value="His_Pase_superF_clade-1"/>
</dbReference>
<evidence type="ECO:0000256" key="3">
    <source>
        <dbReference type="PIRSR" id="PIRSR613078-2"/>
    </source>
</evidence>
<dbReference type="OrthoDB" id="354304at2759"/>
<protein>
    <submittedName>
        <fullName evidence="4">Phosphoglycerate mutase-like protein</fullName>
    </submittedName>
</protein>
<dbReference type="GO" id="GO:0004331">
    <property type="term" value="F:fructose-2,6-bisphosphate 2-phosphatase activity"/>
    <property type="evidence" value="ECO:0007669"/>
    <property type="project" value="TreeGrafter"/>
</dbReference>
<dbReference type="GO" id="GO:0043456">
    <property type="term" value="P:regulation of pentose-phosphate shunt"/>
    <property type="evidence" value="ECO:0007669"/>
    <property type="project" value="TreeGrafter"/>
</dbReference>
<dbReference type="OMA" id="TITLIRH"/>
<keyword evidence="5" id="KW-1185">Reference proteome</keyword>
<dbReference type="Pfam" id="PF00300">
    <property type="entry name" value="His_Phos_1"/>
    <property type="match status" value="1"/>
</dbReference>
<dbReference type="InterPro" id="IPR051695">
    <property type="entry name" value="Phosphoglycerate_Mutase"/>
</dbReference>
<dbReference type="EMBL" id="JH687817">
    <property type="protein sequence ID" value="EJD39034.1"/>
    <property type="molecule type" value="Genomic_DNA"/>
</dbReference>
<dbReference type="eggNOG" id="KOG0235">
    <property type="taxonomic scope" value="Eukaryota"/>
</dbReference>